<proteinExistence type="predicted"/>
<evidence type="ECO:0000313" key="3">
    <source>
        <dbReference type="Proteomes" id="UP000007350"/>
    </source>
</evidence>
<dbReference type="Proteomes" id="UP000007350">
    <property type="component" value="Unassembled WGS sequence"/>
</dbReference>
<keyword evidence="3" id="KW-1185">Reference proteome</keyword>
<accession>K2NQI3</accession>
<feature type="transmembrane region" description="Helical" evidence="1">
    <location>
        <begin position="270"/>
        <end position="293"/>
    </location>
</feature>
<evidence type="ECO:0000256" key="1">
    <source>
        <dbReference type="SAM" id="Phobius"/>
    </source>
</evidence>
<comment type="caution">
    <text evidence="2">The sequence shown here is derived from an EMBL/GenBank/DDBJ whole genome shotgun (WGS) entry which is preliminary data.</text>
</comment>
<keyword evidence="1" id="KW-0812">Transmembrane</keyword>
<dbReference type="AlphaFoldDB" id="K2NQI3"/>
<sequence>MTGALRCGEDSVPGVRSDIVPRFAALRKARCGSCPLFDRPAHALQITSNPLCRWRRSFLTAGAGTPPPLPSPFPDVNTATPRRRASGGLASSCPICGRVRSPVHNANAHARRARPGVSIVDEGVTCGCRDGTTFFVTSVLRAGQYRKSQHAGRKHTQEAQTRTFRMHEALPPPLQHRCDVPIPRRTTVHVASSTAVMPCRWVLGLRRCGAAPACTTARMRRNAGHAATDVPRATLALPSQQATKRKNNCFVTNIGCASLGSTMHAVCGNIAFYCYFIFVLLWALCLHFCVCAYPP</sequence>
<keyword evidence="1" id="KW-1133">Transmembrane helix</keyword>
<keyword evidence="1" id="KW-0472">Membrane</keyword>
<reference evidence="2 3" key="1">
    <citation type="journal article" date="2012" name="BMC Genomics">
        <title>Comparative genomic analysis of human infective Trypanosoma cruzi lineages with the bat-restricted subspecies T. cruzi marinkellei.</title>
        <authorList>
            <person name="Franzen O."/>
            <person name="Talavera-Lopez C."/>
            <person name="Ochaya S."/>
            <person name="Butler C.E."/>
            <person name="Messenger L.A."/>
            <person name="Lewis M.D."/>
            <person name="Llewellyn M.S."/>
            <person name="Marinkelle C.J."/>
            <person name="Tyler K.M."/>
            <person name="Miles M.A."/>
            <person name="Andersson B."/>
        </authorList>
    </citation>
    <scope>NUCLEOTIDE SEQUENCE [LARGE SCALE GENOMIC DNA]</scope>
    <source>
        <strain evidence="2 3">B7</strain>
    </source>
</reference>
<dbReference type="EMBL" id="AHKC01011033">
    <property type="protein sequence ID" value="EKF31137.1"/>
    <property type="molecule type" value="Genomic_DNA"/>
</dbReference>
<organism evidence="2 3">
    <name type="scientific">Trypanosoma cruzi marinkellei</name>
    <dbReference type="NCBI Taxonomy" id="85056"/>
    <lineage>
        <taxon>Eukaryota</taxon>
        <taxon>Discoba</taxon>
        <taxon>Euglenozoa</taxon>
        <taxon>Kinetoplastea</taxon>
        <taxon>Metakinetoplastina</taxon>
        <taxon>Trypanosomatida</taxon>
        <taxon>Trypanosomatidae</taxon>
        <taxon>Trypanosoma</taxon>
        <taxon>Schizotrypanum</taxon>
    </lineage>
</organism>
<name>K2NQI3_TRYCR</name>
<evidence type="ECO:0000313" key="2">
    <source>
        <dbReference type="EMBL" id="EKF31137.1"/>
    </source>
</evidence>
<gene>
    <name evidence="2" type="ORF">MOQ_005031</name>
</gene>
<protein>
    <submittedName>
        <fullName evidence="2">Uncharacterized protein</fullName>
    </submittedName>
</protein>